<dbReference type="Pfam" id="PF12697">
    <property type="entry name" value="Abhydrolase_6"/>
    <property type="match status" value="1"/>
</dbReference>
<dbReference type="InterPro" id="IPR029058">
    <property type="entry name" value="AB_hydrolase_fold"/>
</dbReference>
<keyword evidence="4" id="KW-1185">Reference proteome</keyword>
<dbReference type="GO" id="GO:0016787">
    <property type="term" value="F:hydrolase activity"/>
    <property type="evidence" value="ECO:0007669"/>
    <property type="project" value="UniProtKB-KW"/>
</dbReference>
<dbReference type="Gene3D" id="3.40.50.1820">
    <property type="entry name" value="alpha/beta hydrolase"/>
    <property type="match status" value="1"/>
</dbReference>
<dbReference type="Proteomes" id="UP000669179">
    <property type="component" value="Unassembled WGS sequence"/>
</dbReference>
<name>A0A939PF95_9ACTN</name>
<dbReference type="SUPFAM" id="SSF53474">
    <property type="entry name" value="alpha/beta-Hydrolases"/>
    <property type="match status" value="1"/>
</dbReference>
<feature type="domain" description="AB hydrolase-1" evidence="2">
    <location>
        <begin position="26"/>
        <end position="254"/>
    </location>
</feature>
<evidence type="ECO:0000313" key="4">
    <source>
        <dbReference type="Proteomes" id="UP000669179"/>
    </source>
</evidence>
<accession>A0A939PF95</accession>
<reference evidence="3" key="1">
    <citation type="submission" date="2021-03" db="EMBL/GenBank/DDBJ databases">
        <authorList>
            <person name="Kanchanasin P."/>
            <person name="Saeng-In P."/>
            <person name="Phongsopitanun W."/>
            <person name="Yuki M."/>
            <person name="Kudo T."/>
            <person name="Ohkuma M."/>
            <person name="Tanasupawat S."/>
        </authorList>
    </citation>
    <scope>NUCLEOTIDE SEQUENCE</scope>
    <source>
        <strain evidence="3">GKU 128</strain>
    </source>
</reference>
<dbReference type="InterPro" id="IPR050266">
    <property type="entry name" value="AB_hydrolase_sf"/>
</dbReference>
<sequence>MSTLHSVESRDGTVIGFETLGQGSPLLLVHGTTADRTRWTPVLDALTARFTVHVVDRRGRGLSTAEQGPYALRREGEDIAAVAETIGQDVYLVGHSYGALCSLEAALLTSSITRMFLYEPPTDGRSIVSTEARDKVRKVAAAGNAEATLEALFREALGTPPPAVQAMKASPTWLARLATAPTVMRELDGVETFDILDRLGQITVPVRLLLGTESPPYFRSAAETIAAHLPNADLATLHGQAHLGVDGDPAQFTAAVFAFIDQL</sequence>
<keyword evidence="1 3" id="KW-0378">Hydrolase</keyword>
<dbReference type="PANTHER" id="PTHR43798">
    <property type="entry name" value="MONOACYLGLYCEROL LIPASE"/>
    <property type="match status" value="1"/>
</dbReference>
<proteinExistence type="predicted"/>
<comment type="caution">
    <text evidence="3">The sequence shown here is derived from an EMBL/GenBank/DDBJ whole genome shotgun (WGS) entry which is preliminary data.</text>
</comment>
<dbReference type="EMBL" id="JAGEOJ010000012">
    <property type="protein sequence ID" value="MBO2451213.1"/>
    <property type="molecule type" value="Genomic_DNA"/>
</dbReference>
<dbReference type="InterPro" id="IPR000073">
    <property type="entry name" value="AB_hydrolase_1"/>
</dbReference>
<gene>
    <name evidence="3" type="ORF">J4573_29255</name>
</gene>
<dbReference type="RefSeq" id="WP_208259100.1">
    <property type="nucleotide sequence ID" value="NZ_JAGEOJ010000012.1"/>
</dbReference>
<evidence type="ECO:0000256" key="1">
    <source>
        <dbReference type="ARBA" id="ARBA00022801"/>
    </source>
</evidence>
<organism evidence="3 4">
    <name type="scientific">Actinomadura barringtoniae</name>
    <dbReference type="NCBI Taxonomy" id="1427535"/>
    <lineage>
        <taxon>Bacteria</taxon>
        <taxon>Bacillati</taxon>
        <taxon>Actinomycetota</taxon>
        <taxon>Actinomycetes</taxon>
        <taxon>Streptosporangiales</taxon>
        <taxon>Thermomonosporaceae</taxon>
        <taxon>Actinomadura</taxon>
    </lineage>
</organism>
<dbReference type="PANTHER" id="PTHR43798:SF31">
    <property type="entry name" value="AB HYDROLASE SUPERFAMILY PROTEIN YCLE"/>
    <property type="match status" value="1"/>
</dbReference>
<dbReference type="AlphaFoldDB" id="A0A939PF95"/>
<dbReference type="GO" id="GO:0016020">
    <property type="term" value="C:membrane"/>
    <property type="evidence" value="ECO:0007669"/>
    <property type="project" value="TreeGrafter"/>
</dbReference>
<evidence type="ECO:0000259" key="2">
    <source>
        <dbReference type="Pfam" id="PF12697"/>
    </source>
</evidence>
<protein>
    <submittedName>
        <fullName evidence="3">Alpha/beta hydrolase</fullName>
    </submittedName>
</protein>
<evidence type="ECO:0000313" key="3">
    <source>
        <dbReference type="EMBL" id="MBO2451213.1"/>
    </source>
</evidence>